<reference evidence="2" key="1">
    <citation type="submission" date="2021-01" db="EMBL/GenBank/DDBJ databases">
        <authorList>
            <consortium name="Genoscope - CEA"/>
            <person name="William W."/>
        </authorList>
    </citation>
    <scope>NUCLEOTIDE SEQUENCE</scope>
</reference>
<dbReference type="Proteomes" id="UP000688137">
    <property type="component" value="Unassembled WGS sequence"/>
</dbReference>
<protein>
    <submittedName>
        <fullName evidence="2">Uncharacterized protein</fullName>
    </submittedName>
</protein>
<dbReference type="AlphaFoldDB" id="A0A8S1LA24"/>
<feature type="region of interest" description="Disordered" evidence="1">
    <location>
        <begin position="276"/>
        <end position="295"/>
    </location>
</feature>
<gene>
    <name evidence="2" type="ORF">PPRIM_AZ9-3.1.T0360075</name>
</gene>
<evidence type="ECO:0000313" key="2">
    <source>
        <dbReference type="EMBL" id="CAD8064337.1"/>
    </source>
</evidence>
<comment type="caution">
    <text evidence="2">The sequence shown here is derived from an EMBL/GenBank/DDBJ whole genome shotgun (WGS) entry which is preliminary data.</text>
</comment>
<organism evidence="2 3">
    <name type="scientific">Paramecium primaurelia</name>
    <dbReference type="NCBI Taxonomy" id="5886"/>
    <lineage>
        <taxon>Eukaryota</taxon>
        <taxon>Sar</taxon>
        <taxon>Alveolata</taxon>
        <taxon>Ciliophora</taxon>
        <taxon>Intramacronucleata</taxon>
        <taxon>Oligohymenophorea</taxon>
        <taxon>Peniculida</taxon>
        <taxon>Parameciidae</taxon>
        <taxon>Paramecium</taxon>
    </lineage>
</organism>
<keyword evidence="3" id="KW-1185">Reference proteome</keyword>
<feature type="region of interest" description="Disordered" evidence="1">
    <location>
        <begin position="226"/>
        <end position="266"/>
    </location>
</feature>
<proteinExistence type="predicted"/>
<dbReference type="EMBL" id="CAJJDM010000035">
    <property type="protein sequence ID" value="CAD8064337.1"/>
    <property type="molecule type" value="Genomic_DNA"/>
</dbReference>
<feature type="compositionally biased region" description="Low complexity" evidence="1">
    <location>
        <begin position="234"/>
        <end position="250"/>
    </location>
</feature>
<evidence type="ECO:0000256" key="1">
    <source>
        <dbReference type="SAM" id="MobiDB-lite"/>
    </source>
</evidence>
<sequence length="474" mass="53860">MYNRPSSKTRYQQEPTMDSINLKEKQLYLQSSSINPLTGAMLRPDQSYNQQQYNNANFDKKIALQASSINPLTGAPLVRNPISYQQDPIQQKYPYQSVQQNSGGYATSANQIGSGGNGNDAQFQKNLVKFFAADDPNQIQSKSYNKTNNSIPSDPQFQKNLVKFFAADDPSQPIRQNNNIRQSNSRANNNAYSQQSYPQYQGQQSRSQNDQQFQQNLNKFFAADDPSQVKKHSMQQQYSSHSQQQQQRNQYFNEAPPDPRLVSDPNFQKNLNKFFAADDPSQPKKQVNKHSQQQQQINAIEQNKLQRLEQDPRFQKNLQQFYGIDGVSQQNKNGQSVQGTIQQQNKSTKVLAITDSSSAARNQVSAFFRTRGIDDFDVFTNPGGVFGLQNNPLQEQCLKQYLDTMSSAYIIKEVYIISVLDNSSNAKIYTNANDKRSHQIAIQDLKAVLENKLSVQYKLHGIIIDQRGASEKAF</sequence>
<accession>A0A8S1LA24</accession>
<feature type="compositionally biased region" description="Polar residues" evidence="1">
    <location>
        <begin position="283"/>
        <end position="295"/>
    </location>
</feature>
<dbReference type="OMA" id="TRYQQEP"/>
<evidence type="ECO:0000313" key="3">
    <source>
        <dbReference type="Proteomes" id="UP000688137"/>
    </source>
</evidence>
<name>A0A8S1LA24_PARPR</name>